<name>A0A2L0EIE5_SORCE</name>
<feature type="domain" description="Beta-lactamase-related" evidence="3">
    <location>
        <begin position="104"/>
        <end position="432"/>
    </location>
</feature>
<dbReference type="EMBL" id="CP012673">
    <property type="protein sequence ID" value="AUX39071.1"/>
    <property type="molecule type" value="Genomic_DNA"/>
</dbReference>
<evidence type="ECO:0000313" key="5">
    <source>
        <dbReference type="Proteomes" id="UP000238348"/>
    </source>
</evidence>
<proteinExistence type="predicted"/>
<gene>
    <name evidence="4" type="ORF">SOCE26_004530</name>
</gene>
<dbReference type="Proteomes" id="UP000238348">
    <property type="component" value="Chromosome"/>
</dbReference>
<accession>A0A2L0EIE5</accession>
<dbReference type="AlphaFoldDB" id="A0A2L0EIE5"/>
<evidence type="ECO:0000313" key="4">
    <source>
        <dbReference type="EMBL" id="AUX39071.1"/>
    </source>
</evidence>
<evidence type="ECO:0000259" key="3">
    <source>
        <dbReference type="Pfam" id="PF00144"/>
    </source>
</evidence>
<keyword evidence="2" id="KW-0732">Signal</keyword>
<dbReference type="InterPro" id="IPR050491">
    <property type="entry name" value="AmpC-like"/>
</dbReference>
<dbReference type="SUPFAM" id="SSF56601">
    <property type="entry name" value="beta-lactamase/transpeptidase-like"/>
    <property type="match status" value="1"/>
</dbReference>
<reference evidence="4 5" key="1">
    <citation type="submission" date="2015-09" db="EMBL/GenBank/DDBJ databases">
        <title>Sorangium comparison.</title>
        <authorList>
            <person name="Zaburannyi N."/>
            <person name="Bunk B."/>
            <person name="Overmann J."/>
            <person name="Mueller R."/>
        </authorList>
    </citation>
    <scope>NUCLEOTIDE SEQUENCE [LARGE SCALE GENOMIC DNA]</scope>
    <source>
        <strain evidence="4 5">So ce26</strain>
    </source>
</reference>
<dbReference type="PANTHER" id="PTHR46825">
    <property type="entry name" value="D-ALANYL-D-ALANINE-CARBOXYPEPTIDASE/ENDOPEPTIDASE AMPH"/>
    <property type="match status" value="1"/>
</dbReference>
<feature type="region of interest" description="Disordered" evidence="1">
    <location>
        <begin position="35"/>
        <end position="94"/>
    </location>
</feature>
<dbReference type="RefSeq" id="WP_159396594.1">
    <property type="nucleotide sequence ID" value="NZ_CP012673.1"/>
</dbReference>
<feature type="compositionally biased region" description="Gly residues" evidence="1">
    <location>
        <begin position="47"/>
        <end position="63"/>
    </location>
</feature>
<sequence>MNGILRRWVSALVLPALIYVCPACEGGGGDGSPTGGGGAGLATSSGGPAGTGGDGATGGTGGDDGSDGSDGSDGTGVASGTGGAGEGGAGGSGASLEQRLQAALDGTVALQEVPGGTAAVRFPDGAVWTGATGLRRIDPPEPMAPGSVLRIGSVTKTFVSTVLLQLWTEGAIDLDAPLSTWLDLVPDGDVVTLRQILNHTSGIPDYFESAAFLEALFAEPQRPWAPEELVAYGVAQEPYFAPGTGWRYSNTNYILAGLVLEAATGRPAVEELRRRVLDPLELGSTFLDASEPVPVELARGYFSSEEITLLDTTTRYHESQGWTAGSLVSSASDVARFMAALLDVGGGGLLEAPALAEMKTFLPLGHPTYTGYGLGLFARESAIGPTYGHGGATTGYLASAYYAPAKGVTVTVLLSLTGGSADADVVADALFEVLGDAAF</sequence>
<dbReference type="OrthoDB" id="5524666at2"/>
<feature type="signal peptide" evidence="2">
    <location>
        <begin position="1"/>
        <end position="25"/>
    </location>
</feature>
<dbReference type="Gene3D" id="3.40.710.10">
    <property type="entry name" value="DD-peptidase/beta-lactamase superfamily"/>
    <property type="match status" value="1"/>
</dbReference>
<dbReference type="Pfam" id="PF00144">
    <property type="entry name" value="Beta-lactamase"/>
    <property type="match status" value="1"/>
</dbReference>
<evidence type="ECO:0000256" key="2">
    <source>
        <dbReference type="SAM" id="SignalP"/>
    </source>
</evidence>
<protein>
    <recommendedName>
        <fullName evidence="3">Beta-lactamase-related domain-containing protein</fullName>
    </recommendedName>
</protein>
<feature type="chain" id="PRO_5014765898" description="Beta-lactamase-related domain-containing protein" evidence="2">
    <location>
        <begin position="26"/>
        <end position="439"/>
    </location>
</feature>
<organism evidence="4 5">
    <name type="scientific">Sorangium cellulosum</name>
    <name type="common">Polyangium cellulosum</name>
    <dbReference type="NCBI Taxonomy" id="56"/>
    <lineage>
        <taxon>Bacteria</taxon>
        <taxon>Pseudomonadati</taxon>
        <taxon>Myxococcota</taxon>
        <taxon>Polyangia</taxon>
        <taxon>Polyangiales</taxon>
        <taxon>Polyangiaceae</taxon>
        <taxon>Sorangium</taxon>
    </lineage>
</organism>
<dbReference type="InterPro" id="IPR012338">
    <property type="entry name" value="Beta-lactam/transpept-like"/>
</dbReference>
<dbReference type="PANTHER" id="PTHR46825:SF7">
    <property type="entry name" value="D-ALANYL-D-ALANINE CARBOXYPEPTIDASE"/>
    <property type="match status" value="1"/>
</dbReference>
<feature type="compositionally biased region" description="Gly residues" evidence="1">
    <location>
        <begin position="71"/>
        <end position="93"/>
    </location>
</feature>
<evidence type="ECO:0000256" key="1">
    <source>
        <dbReference type="SAM" id="MobiDB-lite"/>
    </source>
</evidence>
<dbReference type="InterPro" id="IPR001466">
    <property type="entry name" value="Beta-lactam-related"/>
</dbReference>